<evidence type="ECO:0000256" key="4">
    <source>
        <dbReference type="ARBA" id="ARBA00022801"/>
    </source>
</evidence>
<dbReference type="RefSeq" id="WP_150203756.1">
    <property type="nucleotide sequence ID" value="NZ_CP043939.1"/>
</dbReference>
<comment type="catalytic activity">
    <reaction evidence="1">
        <text>Hydrolysis of terminal non-reducing beta-D-galactose residues in beta-D-galactosides.</text>
        <dbReference type="EC" id="3.2.1.23"/>
    </reaction>
</comment>
<dbReference type="Gene3D" id="3.20.20.80">
    <property type="entry name" value="Glycosidases"/>
    <property type="match status" value="1"/>
</dbReference>
<dbReference type="InterPro" id="IPR050347">
    <property type="entry name" value="Bact_Beta-galactosidase"/>
</dbReference>
<dbReference type="KEGG" id="lnn:F0161_03770"/>
<keyword evidence="5" id="KW-0326">Glycosidase</keyword>
<dbReference type="Gene3D" id="2.60.120.260">
    <property type="entry name" value="Galactose-binding domain-like"/>
    <property type="match status" value="1"/>
</dbReference>
<dbReference type="PRINTS" id="PR00132">
    <property type="entry name" value="GLHYDRLASE2"/>
</dbReference>
<dbReference type="SUPFAM" id="SSF51445">
    <property type="entry name" value="(Trans)glycosidases"/>
    <property type="match status" value="1"/>
</dbReference>
<dbReference type="AlphaFoldDB" id="A0A5P1X4F4"/>
<dbReference type="GO" id="GO:0009341">
    <property type="term" value="C:beta-galactosidase complex"/>
    <property type="evidence" value="ECO:0007669"/>
    <property type="project" value="TreeGrafter"/>
</dbReference>
<keyword evidence="4" id="KW-0378">Hydrolase</keyword>
<dbReference type="GO" id="GO:0005990">
    <property type="term" value="P:lactose catabolic process"/>
    <property type="evidence" value="ECO:0007669"/>
    <property type="project" value="TreeGrafter"/>
</dbReference>
<dbReference type="EMBL" id="CP043939">
    <property type="protein sequence ID" value="QER67077.1"/>
    <property type="molecule type" value="Genomic_DNA"/>
</dbReference>
<gene>
    <name evidence="9" type="ORF">F0161_03770</name>
</gene>
<sequence>MIPSIEWLDDPEIFSQGTVPAHSDHHYYKTAQEVQQGNSFEQSLNGTWQFHFAPTPQVRLTDFFDSQFDPAHMDEIQVPQHIELAGYAQIKYINTLYPWEGKEYRRPVGTESYSPENSSPFATSEMNCVGQYRKQFDLDKGLQGQRIKVRFDGVQTAMYVWVNGHFVGYSEDSFTTAEFDITQWVHAQHNVIAVEVFKYSTASYLEDQDFFRFFGIFRDVTLLAEPAVHLADLSLVPTVSDDFTQGDLAIQMKLTGESAQLRASTIRVTIADSANNQLLTQTMAAEERTTPEPLHFDEVTLWSNQHPTLYHFQAEIIDATGSVIEVISYQFGFRKIEIKNNVVILNGQRLIISGVNRHEWNCQTGRVISEQDMRADLKTFDELNINAVRTCHYPDQDLWYDLCDQHGTYVMAENNLETHGSWQKMGAVEPSYNVPGSVPEWRGAVMARAQNNYEMLKNHASILFWSLGNESFAGENIAQMNAYYKTMDPNRLTHYEGVFRDPAYRDRISDVESRMYATPAEIAEYLENNPDKPYLNCEYMHSMGNSVGGMKSYDDLIQKYPSYQGGFIWDFVDQALLVKDEITGQQVMRYGGDFDDRHSDYEFSGDGLLFADRQPKPATQEVKYFYGKY</sequence>
<dbReference type="InterPro" id="IPR006101">
    <property type="entry name" value="Glyco_hydro_2"/>
</dbReference>
<comment type="similarity">
    <text evidence="2">Belongs to the glycosyl hydrolase 2 family.</text>
</comment>
<dbReference type="InterPro" id="IPR008979">
    <property type="entry name" value="Galactose-bd-like_sf"/>
</dbReference>
<dbReference type="InterPro" id="IPR006104">
    <property type="entry name" value="Glyco_hydro_2_N"/>
</dbReference>
<dbReference type="PROSITE" id="PS00608">
    <property type="entry name" value="GLYCOSYL_HYDROL_F2_2"/>
    <property type="match status" value="1"/>
</dbReference>
<dbReference type="InterPro" id="IPR013783">
    <property type="entry name" value="Ig-like_fold"/>
</dbReference>
<dbReference type="Pfam" id="PF00703">
    <property type="entry name" value="Glyco_hydro_2"/>
    <property type="match status" value="1"/>
</dbReference>
<reference evidence="9 10" key="1">
    <citation type="submission" date="2019-09" db="EMBL/GenBank/DDBJ databases">
        <title>Complete Genome Sequence of Lactobacillus nenjiangensis SH-Y15, isolated from sauerkraut.</title>
        <authorList>
            <person name="Yang H."/>
        </authorList>
    </citation>
    <scope>NUCLEOTIDE SEQUENCE [LARGE SCALE GENOMIC DNA]</scope>
    <source>
        <strain evidence="9 10">SH-Y15</strain>
    </source>
</reference>
<feature type="domain" description="Glycoside hydrolase family 2 immunoglobulin-like beta-sandwich" evidence="6">
    <location>
        <begin position="228"/>
        <end position="334"/>
    </location>
</feature>
<protein>
    <recommendedName>
        <fullName evidence="3">beta-galactosidase</fullName>
        <ecNumber evidence="3">3.2.1.23</ecNumber>
    </recommendedName>
</protein>
<proteinExistence type="inferred from homology"/>
<dbReference type="Pfam" id="PF02837">
    <property type="entry name" value="Glyco_hydro_2_N"/>
    <property type="match status" value="1"/>
</dbReference>
<dbReference type="Proteomes" id="UP000325295">
    <property type="component" value="Chromosome"/>
</dbReference>
<dbReference type="Pfam" id="PF02836">
    <property type="entry name" value="Glyco_hydro_2_C"/>
    <property type="match status" value="1"/>
</dbReference>
<dbReference type="InterPro" id="IPR036156">
    <property type="entry name" value="Beta-gal/glucu_dom_sf"/>
</dbReference>
<dbReference type="InterPro" id="IPR006102">
    <property type="entry name" value="Ig-like_GH2"/>
</dbReference>
<dbReference type="SUPFAM" id="SSF49785">
    <property type="entry name" value="Galactose-binding domain-like"/>
    <property type="match status" value="1"/>
</dbReference>
<organism evidence="9 10">
    <name type="scientific">Paucilactobacillus nenjiangensis</name>
    <dbReference type="NCBI Taxonomy" id="1296540"/>
    <lineage>
        <taxon>Bacteria</taxon>
        <taxon>Bacillati</taxon>
        <taxon>Bacillota</taxon>
        <taxon>Bacilli</taxon>
        <taxon>Lactobacillales</taxon>
        <taxon>Lactobacillaceae</taxon>
        <taxon>Paucilactobacillus</taxon>
    </lineage>
</organism>
<dbReference type="InterPro" id="IPR006103">
    <property type="entry name" value="Glyco_hydro_2_cat"/>
</dbReference>
<keyword evidence="10" id="KW-1185">Reference proteome</keyword>
<feature type="domain" description="Glycoside hydrolase family 2 catalytic" evidence="7">
    <location>
        <begin position="336"/>
        <end position="627"/>
    </location>
</feature>
<feature type="domain" description="Glycosyl hydrolases family 2 sugar binding" evidence="8">
    <location>
        <begin position="99"/>
        <end position="226"/>
    </location>
</feature>
<evidence type="ECO:0000313" key="10">
    <source>
        <dbReference type="Proteomes" id="UP000325295"/>
    </source>
</evidence>
<evidence type="ECO:0000259" key="8">
    <source>
        <dbReference type="Pfam" id="PF02837"/>
    </source>
</evidence>
<evidence type="ECO:0000256" key="3">
    <source>
        <dbReference type="ARBA" id="ARBA00012756"/>
    </source>
</evidence>
<evidence type="ECO:0000259" key="6">
    <source>
        <dbReference type="Pfam" id="PF00703"/>
    </source>
</evidence>
<evidence type="ECO:0000256" key="2">
    <source>
        <dbReference type="ARBA" id="ARBA00007401"/>
    </source>
</evidence>
<name>A0A5P1X4F4_9LACO</name>
<dbReference type="PANTHER" id="PTHR46323:SF2">
    <property type="entry name" value="BETA-GALACTOSIDASE"/>
    <property type="match status" value="1"/>
</dbReference>
<evidence type="ECO:0000259" key="7">
    <source>
        <dbReference type="Pfam" id="PF02836"/>
    </source>
</evidence>
<evidence type="ECO:0000256" key="1">
    <source>
        <dbReference type="ARBA" id="ARBA00001412"/>
    </source>
</evidence>
<dbReference type="Gene3D" id="2.60.40.10">
    <property type="entry name" value="Immunoglobulins"/>
    <property type="match status" value="1"/>
</dbReference>
<accession>A0A5P1X4F4</accession>
<dbReference type="GO" id="GO:0004565">
    <property type="term" value="F:beta-galactosidase activity"/>
    <property type="evidence" value="ECO:0007669"/>
    <property type="project" value="UniProtKB-EC"/>
</dbReference>
<dbReference type="InterPro" id="IPR023232">
    <property type="entry name" value="Glyco_hydro_2_AS"/>
</dbReference>
<dbReference type="EC" id="3.2.1.23" evidence="3"/>
<dbReference type="InterPro" id="IPR017853">
    <property type="entry name" value="GH"/>
</dbReference>
<evidence type="ECO:0000313" key="9">
    <source>
        <dbReference type="EMBL" id="QER67077.1"/>
    </source>
</evidence>
<dbReference type="PANTHER" id="PTHR46323">
    <property type="entry name" value="BETA-GALACTOSIDASE"/>
    <property type="match status" value="1"/>
</dbReference>
<dbReference type="OrthoDB" id="9762066at2"/>
<dbReference type="SUPFAM" id="SSF49303">
    <property type="entry name" value="beta-Galactosidase/glucuronidase domain"/>
    <property type="match status" value="1"/>
</dbReference>
<evidence type="ECO:0000256" key="5">
    <source>
        <dbReference type="ARBA" id="ARBA00023295"/>
    </source>
</evidence>